<evidence type="ECO:0000313" key="1">
    <source>
        <dbReference type="EMBL" id="QNP44529.1"/>
    </source>
</evidence>
<keyword evidence="2" id="KW-1185">Reference proteome</keyword>
<accession>A0ABX6T4R7</accession>
<name>A0ABX6T4R7_9SPHN</name>
<organism evidence="1 2">
    <name type="scientific">Sphingomonas daechungensis</name>
    <dbReference type="NCBI Taxonomy" id="1176646"/>
    <lineage>
        <taxon>Bacteria</taxon>
        <taxon>Pseudomonadati</taxon>
        <taxon>Pseudomonadota</taxon>
        <taxon>Alphaproteobacteria</taxon>
        <taxon>Sphingomonadales</taxon>
        <taxon>Sphingomonadaceae</taxon>
        <taxon>Sphingomonas</taxon>
    </lineage>
</organism>
<gene>
    <name evidence="1" type="ORF">H9L15_10120</name>
</gene>
<evidence type="ECO:0000313" key="2">
    <source>
        <dbReference type="Proteomes" id="UP000516134"/>
    </source>
</evidence>
<sequence length="117" mass="13057">MVFQDRVAMLHGGGKHEDVALLKSLRLDVRGQAAIQHCRVQILFAAHGGEGLTAFQHVDRLPIADDQELVDRNLLGRRIPGKREIAGRKALPILDLQRALHIRRGDSRFEADLLVAQ</sequence>
<reference evidence="1 2" key="1">
    <citation type="submission" date="2020-08" db="EMBL/GenBank/DDBJ databases">
        <title>Genome sequence of Sphingomonas daechungensis KACC 18115T.</title>
        <authorList>
            <person name="Hyun D.-W."/>
            <person name="Bae J.-W."/>
        </authorList>
    </citation>
    <scope>NUCLEOTIDE SEQUENCE [LARGE SCALE GENOMIC DNA]</scope>
    <source>
        <strain evidence="1 2">KACC 18115</strain>
    </source>
</reference>
<protein>
    <submittedName>
        <fullName evidence="1">Uncharacterized protein</fullName>
    </submittedName>
</protein>
<dbReference type="EMBL" id="CP060780">
    <property type="protein sequence ID" value="QNP44529.1"/>
    <property type="molecule type" value="Genomic_DNA"/>
</dbReference>
<dbReference type="Proteomes" id="UP000516134">
    <property type="component" value="Chromosome"/>
</dbReference>
<proteinExistence type="predicted"/>